<keyword evidence="2" id="KW-1185">Reference proteome</keyword>
<evidence type="ECO:0000313" key="1">
    <source>
        <dbReference type="EMBL" id="KAH3727117.1"/>
    </source>
</evidence>
<accession>A0A9D4CM98</accession>
<protein>
    <submittedName>
        <fullName evidence="1">Uncharacterized protein</fullName>
    </submittedName>
</protein>
<proteinExistence type="predicted"/>
<evidence type="ECO:0000313" key="2">
    <source>
        <dbReference type="Proteomes" id="UP000828390"/>
    </source>
</evidence>
<reference evidence="1" key="1">
    <citation type="journal article" date="2019" name="bioRxiv">
        <title>The Genome of the Zebra Mussel, Dreissena polymorpha: A Resource for Invasive Species Research.</title>
        <authorList>
            <person name="McCartney M.A."/>
            <person name="Auch B."/>
            <person name="Kono T."/>
            <person name="Mallez S."/>
            <person name="Zhang Y."/>
            <person name="Obille A."/>
            <person name="Becker A."/>
            <person name="Abrahante J.E."/>
            <person name="Garbe J."/>
            <person name="Badalamenti J.P."/>
            <person name="Herman A."/>
            <person name="Mangelson H."/>
            <person name="Liachko I."/>
            <person name="Sullivan S."/>
            <person name="Sone E.D."/>
            <person name="Koren S."/>
            <person name="Silverstein K.A.T."/>
            <person name="Beckman K.B."/>
            <person name="Gohl D.M."/>
        </authorList>
    </citation>
    <scope>NUCLEOTIDE SEQUENCE</scope>
    <source>
        <strain evidence="1">Duluth1</strain>
        <tissue evidence="1">Whole animal</tissue>
    </source>
</reference>
<dbReference type="Proteomes" id="UP000828390">
    <property type="component" value="Unassembled WGS sequence"/>
</dbReference>
<sequence length="59" mass="6396">MLPHVPAFGVPIMDGILLAARDGQDLNKGSVSSINCPLSPLCHSPRLPVNIWTLLLRFC</sequence>
<comment type="caution">
    <text evidence="1">The sequence shown here is derived from an EMBL/GenBank/DDBJ whole genome shotgun (WGS) entry which is preliminary data.</text>
</comment>
<reference evidence="1" key="2">
    <citation type="submission" date="2020-11" db="EMBL/GenBank/DDBJ databases">
        <authorList>
            <person name="McCartney M.A."/>
            <person name="Auch B."/>
            <person name="Kono T."/>
            <person name="Mallez S."/>
            <person name="Becker A."/>
            <person name="Gohl D.M."/>
            <person name="Silverstein K.A.T."/>
            <person name="Koren S."/>
            <person name="Bechman K.B."/>
            <person name="Herman A."/>
            <person name="Abrahante J.E."/>
            <person name="Garbe J."/>
        </authorList>
    </citation>
    <scope>NUCLEOTIDE SEQUENCE</scope>
    <source>
        <strain evidence="1">Duluth1</strain>
        <tissue evidence="1">Whole animal</tissue>
    </source>
</reference>
<name>A0A9D4CM98_DREPO</name>
<dbReference type="EMBL" id="JAIWYP010000012">
    <property type="protein sequence ID" value="KAH3727117.1"/>
    <property type="molecule type" value="Genomic_DNA"/>
</dbReference>
<gene>
    <name evidence="1" type="ORF">DPMN_053042</name>
</gene>
<organism evidence="1 2">
    <name type="scientific">Dreissena polymorpha</name>
    <name type="common">Zebra mussel</name>
    <name type="synonym">Mytilus polymorpha</name>
    <dbReference type="NCBI Taxonomy" id="45954"/>
    <lineage>
        <taxon>Eukaryota</taxon>
        <taxon>Metazoa</taxon>
        <taxon>Spiralia</taxon>
        <taxon>Lophotrochozoa</taxon>
        <taxon>Mollusca</taxon>
        <taxon>Bivalvia</taxon>
        <taxon>Autobranchia</taxon>
        <taxon>Heteroconchia</taxon>
        <taxon>Euheterodonta</taxon>
        <taxon>Imparidentia</taxon>
        <taxon>Neoheterodontei</taxon>
        <taxon>Myida</taxon>
        <taxon>Dreissenoidea</taxon>
        <taxon>Dreissenidae</taxon>
        <taxon>Dreissena</taxon>
    </lineage>
</organism>
<dbReference type="AlphaFoldDB" id="A0A9D4CM98"/>